<feature type="domain" description="Tyr recombinase" evidence="5">
    <location>
        <begin position="272"/>
        <end position="455"/>
    </location>
</feature>
<dbReference type="Proteomes" id="UP001201161">
    <property type="component" value="Unassembled WGS sequence"/>
</dbReference>
<dbReference type="RefSeq" id="WP_236401877.1">
    <property type="nucleotide sequence ID" value="NZ_JAKJHZ010000007.1"/>
</dbReference>
<keyword evidence="2" id="KW-0238">DNA-binding</keyword>
<dbReference type="CDD" id="cd00397">
    <property type="entry name" value="DNA_BRE_C"/>
    <property type="match status" value="1"/>
</dbReference>
<evidence type="ECO:0000259" key="5">
    <source>
        <dbReference type="PROSITE" id="PS51898"/>
    </source>
</evidence>
<evidence type="ECO:0000256" key="1">
    <source>
        <dbReference type="ARBA" id="ARBA00008857"/>
    </source>
</evidence>
<accession>A0ABS9HA80</accession>
<proteinExistence type="inferred from homology"/>
<evidence type="ECO:0000256" key="3">
    <source>
        <dbReference type="ARBA" id="ARBA00023172"/>
    </source>
</evidence>
<feature type="compositionally biased region" description="Polar residues" evidence="4">
    <location>
        <begin position="1"/>
        <end position="15"/>
    </location>
</feature>
<name>A0ABS9HA80_9ACTN</name>
<feature type="region of interest" description="Disordered" evidence="4">
    <location>
        <begin position="459"/>
        <end position="487"/>
    </location>
</feature>
<dbReference type="InterPro" id="IPR011010">
    <property type="entry name" value="DNA_brk_join_enz"/>
</dbReference>
<protein>
    <submittedName>
        <fullName evidence="6">Site-specific integrase</fullName>
    </submittedName>
</protein>
<dbReference type="EMBL" id="JAKJHZ010000007">
    <property type="protein sequence ID" value="MCF6378120.1"/>
    <property type="molecule type" value="Genomic_DNA"/>
</dbReference>
<dbReference type="Gene3D" id="1.10.443.10">
    <property type="entry name" value="Intergrase catalytic core"/>
    <property type="match status" value="1"/>
</dbReference>
<evidence type="ECO:0000256" key="4">
    <source>
        <dbReference type="SAM" id="MobiDB-lite"/>
    </source>
</evidence>
<feature type="region of interest" description="Disordered" evidence="4">
    <location>
        <begin position="1"/>
        <end position="103"/>
    </location>
</feature>
<dbReference type="SUPFAM" id="SSF56349">
    <property type="entry name" value="DNA breaking-rejoining enzymes"/>
    <property type="match status" value="1"/>
</dbReference>
<dbReference type="Pfam" id="PF00589">
    <property type="entry name" value="Phage_integrase"/>
    <property type="match status" value="1"/>
</dbReference>
<keyword evidence="3" id="KW-0233">DNA recombination</keyword>
<dbReference type="InterPro" id="IPR050090">
    <property type="entry name" value="Tyrosine_recombinase_XerCD"/>
</dbReference>
<comment type="similarity">
    <text evidence="1">Belongs to the 'phage' integrase family.</text>
</comment>
<dbReference type="PANTHER" id="PTHR30349">
    <property type="entry name" value="PHAGE INTEGRASE-RELATED"/>
    <property type="match status" value="1"/>
</dbReference>
<sequence length="487" mass="54178">MTYYTTDQQPSSCPTEHTVGDEDQSSPTLAQDHSKEREELVFFPSPEPRDEDVNVLTVERMTPAGAPPVPHLVGHPVDHPADRANRRAAGREGDRGDGPNASRQVVFAGAAPADRVDSFLAEASRRRAAAASGERTTRPTDWVEAEPALVQQLLARRNPVDRALARSKEGLTRDNVRYILRLACARLRGIEDHRSLSYDDVRNYPWHELSVDQAADYRRLVYRLYAKQSTRNDQVCAIRRVVIQCFKAGLISALRRDYLLEELYTIAPGPSSKRRRLTSDEITALLHACETTGTAMAQARNTAMVAVFRTSGMRISELSALDLDDWDREADTLFLAQTKNGKDHLVFLHPDAVPYLERWVRMRGDFEGPLFSPVRIGADPTRHLDTRSIRYMLGTRARKAGIAPFGSHDFRRTFATELLRTHDVALVGKLLNHSKPASTLVYDLSGEEEQREAVGRLELPGLPDPGATPGRHAVGITPEDGAPEVSA</sequence>
<reference evidence="6 7" key="1">
    <citation type="submission" date="2022-01" db="EMBL/GenBank/DDBJ databases">
        <title>Nocardioides sp. nov., an actinomycete isolated from mining soil.</title>
        <authorList>
            <person name="Liu L."/>
        </authorList>
    </citation>
    <scope>NUCLEOTIDE SEQUENCE [LARGE SCALE GENOMIC DNA]</scope>
    <source>
        <strain evidence="6 7">KLBMP 9356</strain>
    </source>
</reference>
<evidence type="ECO:0000313" key="7">
    <source>
        <dbReference type="Proteomes" id="UP001201161"/>
    </source>
</evidence>
<evidence type="ECO:0000313" key="6">
    <source>
        <dbReference type="EMBL" id="MCF6378120.1"/>
    </source>
</evidence>
<comment type="caution">
    <text evidence="6">The sequence shown here is derived from an EMBL/GenBank/DDBJ whole genome shotgun (WGS) entry which is preliminary data.</text>
</comment>
<dbReference type="InterPro" id="IPR013762">
    <property type="entry name" value="Integrase-like_cat_sf"/>
</dbReference>
<gene>
    <name evidence="6" type="ORF">L2K70_10950</name>
</gene>
<feature type="compositionally biased region" description="Basic and acidic residues" evidence="4">
    <location>
        <begin position="76"/>
        <end position="97"/>
    </location>
</feature>
<dbReference type="PROSITE" id="PS51898">
    <property type="entry name" value="TYR_RECOMBINASE"/>
    <property type="match status" value="1"/>
</dbReference>
<keyword evidence="7" id="KW-1185">Reference proteome</keyword>
<organism evidence="6 7">
    <name type="scientific">Nocardioides potassii</name>
    <dbReference type="NCBI Taxonomy" id="2911371"/>
    <lineage>
        <taxon>Bacteria</taxon>
        <taxon>Bacillati</taxon>
        <taxon>Actinomycetota</taxon>
        <taxon>Actinomycetes</taxon>
        <taxon>Propionibacteriales</taxon>
        <taxon>Nocardioidaceae</taxon>
        <taxon>Nocardioides</taxon>
    </lineage>
</organism>
<dbReference type="PANTHER" id="PTHR30349:SF41">
    <property type="entry name" value="INTEGRASE_RECOMBINASE PROTEIN MJ0367-RELATED"/>
    <property type="match status" value="1"/>
</dbReference>
<dbReference type="InterPro" id="IPR002104">
    <property type="entry name" value="Integrase_catalytic"/>
</dbReference>
<evidence type="ECO:0000256" key="2">
    <source>
        <dbReference type="ARBA" id="ARBA00023125"/>
    </source>
</evidence>